<evidence type="ECO:0000313" key="8">
    <source>
        <dbReference type="Proteomes" id="UP000027647"/>
    </source>
</evidence>
<feature type="transmembrane region" description="Helical" evidence="6">
    <location>
        <begin position="110"/>
        <end position="129"/>
    </location>
</feature>
<feature type="transmembrane region" description="Helical" evidence="6">
    <location>
        <begin position="51"/>
        <end position="71"/>
    </location>
</feature>
<accession>A0A074MX56</accession>
<evidence type="ECO:0000256" key="1">
    <source>
        <dbReference type="ARBA" id="ARBA00004141"/>
    </source>
</evidence>
<dbReference type="CDD" id="cd15904">
    <property type="entry name" value="TSPO_MBR"/>
    <property type="match status" value="1"/>
</dbReference>
<dbReference type="Proteomes" id="UP000027647">
    <property type="component" value="Unassembled WGS sequence"/>
</dbReference>
<dbReference type="PANTHER" id="PTHR10057">
    <property type="entry name" value="PERIPHERAL-TYPE BENZODIAZEPINE RECEPTOR"/>
    <property type="match status" value="1"/>
</dbReference>
<feature type="transmembrane region" description="Helical" evidence="6">
    <location>
        <begin position="136"/>
        <end position="157"/>
    </location>
</feature>
<keyword evidence="8" id="KW-1185">Reference proteome</keyword>
<organism evidence="7 8">
    <name type="scientific">Erythrobacter longus</name>
    <dbReference type="NCBI Taxonomy" id="1044"/>
    <lineage>
        <taxon>Bacteria</taxon>
        <taxon>Pseudomonadati</taxon>
        <taxon>Pseudomonadota</taxon>
        <taxon>Alphaproteobacteria</taxon>
        <taxon>Sphingomonadales</taxon>
        <taxon>Erythrobacteraceae</taxon>
        <taxon>Erythrobacter/Porphyrobacter group</taxon>
        <taxon>Erythrobacter</taxon>
    </lineage>
</organism>
<evidence type="ECO:0000256" key="4">
    <source>
        <dbReference type="ARBA" id="ARBA00022989"/>
    </source>
</evidence>
<dbReference type="STRING" id="1044.EH31_08700"/>
<keyword evidence="5 6" id="KW-0472">Membrane</keyword>
<gene>
    <name evidence="7" type="ORF">EH31_08700</name>
</gene>
<dbReference type="AlphaFoldDB" id="A0A074MX56"/>
<comment type="subcellular location">
    <subcellularLocation>
        <location evidence="1">Membrane</location>
        <topology evidence="1">Multi-pass membrane protein</topology>
    </subcellularLocation>
</comment>
<protein>
    <submittedName>
        <fullName evidence="7">TspO</fullName>
    </submittedName>
</protein>
<keyword evidence="3 6" id="KW-0812">Transmembrane</keyword>
<dbReference type="Gene3D" id="1.20.1260.100">
    <property type="entry name" value="TspO/MBR protein"/>
    <property type="match status" value="1"/>
</dbReference>
<proteinExistence type="inferred from homology"/>
<dbReference type="PANTHER" id="PTHR10057:SF0">
    <property type="entry name" value="TRANSLOCATOR PROTEIN"/>
    <property type="match status" value="1"/>
</dbReference>
<comment type="caution">
    <text evidence="7">The sequence shown here is derived from an EMBL/GenBank/DDBJ whole genome shotgun (WGS) entry which is preliminary data.</text>
</comment>
<dbReference type="eggNOG" id="COG3476">
    <property type="taxonomic scope" value="Bacteria"/>
</dbReference>
<dbReference type="Pfam" id="PF03073">
    <property type="entry name" value="TspO_MBR"/>
    <property type="match status" value="1"/>
</dbReference>
<reference evidence="7 8" key="1">
    <citation type="submission" date="2014-04" db="EMBL/GenBank/DDBJ databases">
        <title>A comprehensive comparison of genomes of Erythrobacter spp. strains.</title>
        <authorList>
            <person name="Zheng Q."/>
        </authorList>
    </citation>
    <scope>NUCLEOTIDE SEQUENCE [LARGE SCALE GENOMIC DNA]</scope>
    <source>
        <strain evidence="7 8">DSM 6997</strain>
    </source>
</reference>
<evidence type="ECO:0000256" key="5">
    <source>
        <dbReference type="ARBA" id="ARBA00023136"/>
    </source>
</evidence>
<dbReference type="FunFam" id="1.20.1260.100:FF:000001">
    <property type="entry name" value="translocator protein 2"/>
    <property type="match status" value="1"/>
</dbReference>
<dbReference type="GO" id="GO:0016020">
    <property type="term" value="C:membrane"/>
    <property type="evidence" value="ECO:0007669"/>
    <property type="project" value="UniProtKB-SubCell"/>
</dbReference>
<dbReference type="EMBL" id="JMIW01000003">
    <property type="protein sequence ID" value="KEO90162.1"/>
    <property type="molecule type" value="Genomic_DNA"/>
</dbReference>
<dbReference type="GO" id="GO:0033013">
    <property type="term" value="P:tetrapyrrole metabolic process"/>
    <property type="evidence" value="ECO:0007669"/>
    <property type="project" value="UniProtKB-ARBA"/>
</dbReference>
<dbReference type="InterPro" id="IPR004307">
    <property type="entry name" value="TspO_MBR"/>
</dbReference>
<feature type="transmembrane region" description="Helical" evidence="6">
    <location>
        <begin position="83"/>
        <end position="104"/>
    </location>
</feature>
<evidence type="ECO:0000256" key="2">
    <source>
        <dbReference type="ARBA" id="ARBA00007524"/>
    </source>
</evidence>
<dbReference type="PIRSF" id="PIRSF005859">
    <property type="entry name" value="PBR"/>
    <property type="match status" value="1"/>
</dbReference>
<evidence type="ECO:0000256" key="3">
    <source>
        <dbReference type="ARBA" id="ARBA00022692"/>
    </source>
</evidence>
<keyword evidence="4 6" id="KW-1133">Transmembrane helix</keyword>
<evidence type="ECO:0000256" key="6">
    <source>
        <dbReference type="SAM" id="Phobius"/>
    </source>
</evidence>
<evidence type="ECO:0000313" key="7">
    <source>
        <dbReference type="EMBL" id="KEO90162.1"/>
    </source>
</evidence>
<comment type="similarity">
    <text evidence="2">Belongs to the TspO/BZRP family.</text>
</comment>
<sequence length="164" mass="17814">MPIGVSKTWILPAILAAVAAAMVAALGATITDLGPWYQALEKPGWNPPDVIFPVGWTIIYALNTAAIVSAWRAAPTPKVSDTIVGLFALNAFLNIGWSVLFFRFERPDWALFEVALLLGSILSLIVYCGRYSRNSALLFTPYLVWVGFSAVLNWAIVDLNGPFG</sequence>
<dbReference type="InterPro" id="IPR038330">
    <property type="entry name" value="TspO/MBR-related_sf"/>
</dbReference>
<name>A0A074MX56_ERYLO</name>